<feature type="compositionally biased region" description="Low complexity" evidence="3">
    <location>
        <begin position="64"/>
        <end position="78"/>
    </location>
</feature>
<dbReference type="PANTHER" id="PTHR11022:SF41">
    <property type="entry name" value="PEPTIDOGLYCAN-RECOGNITION PROTEIN LC-RELATED"/>
    <property type="match status" value="1"/>
</dbReference>
<dbReference type="SMART" id="SM00644">
    <property type="entry name" value="Ami_2"/>
    <property type="match status" value="1"/>
</dbReference>
<dbReference type="InterPro" id="IPR013517">
    <property type="entry name" value="FG-GAP"/>
</dbReference>
<dbReference type="SUPFAM" id="SSF69318">
    <property type="entry name" value="Integrin alpha N-terminal domain"/>
    <property type="match status" value="1"/>
</dbReference>
<dbReference type="GO" id="GO:0009253">
    <property type="term" value="P:peptidoglycan catabolic process"/>
    <property type="evidence" value="ECO:0007669"/>
    <property type="project" value="InterPro"/>
</dbReference>
<dbReference type="InterPro" id="IPR015510">
    <property type="entry name" value="PGRP"/>
</dbReference>
<protein>
    <submittedName>
        <fullName evidence="6">VCBS repeat protein</fullName>
    </submittedName>
</protein>
<accession>A0A2P8E0Z9</accession>
<dbReference type="InterPro" id="IPR006619">
    <property type="entry name" value="PGRP_domain_met/bac"/>
</dbReference>
<feature type="domain" description="N-acetylmuramoyl-L-alanine amidase" evidence="4">
    <location>
        <begin position="162"/>
        <end position="312"/>
    </location>
</feature>
<sequence length="585" mass="64212">MVRTRKLEVEPFELAALTWKGDAEITAWVRTRSEGTWSSWYELPGGADHAPNHTPDQGAGNASGPTASGPTTPGTTEPGTRHGTDPLIVERSDAVQVRVDAPDGAVPDSLRLDLVAPGDDPASVSDAPTASTQEAAQGAAVAGARVPRPRIRSRAAWGADESLRGDPPDYGEIRGAFVHHTVNTSRYSRSRVPRIIRSIYRYHVQSRGWKDIGYNFLVDRFGRIWEGRYGGIGRPVIGAHTYRYNDQAFGMAAIGTYTGTVPTMRMRRAYQELFGWKFAVHRVDPRRRVRYEQGRLPAIAGHRDVSATACPGHELYRRLDQIRRGTIAAMELVPGRDLNVNWRPELLATTRAGRLYLAKGNGDGYAAPRRAGSGWHRMDGLATPGDWNGDGIDDLVARRKSDGSLWLYPSADNGNLGSKRQIGWGWQGINAIVGAGDFDGNGRPDLLARRRSDGSLWLYPRRANGITFAQPRRVGTGWAGMSAIMVVGDWNGDRIPDVVARRRSDGSLWLYRGRGDGAFRPARLIGSTGWDRYQLVAAGDVDDDGRADLVGRRGDELALFRGDGRGGFINKQRLAGRWGGYNRIV</sequence>
<gene>
    <name evidence="6" type="ORF">CLV30_10831</name>
</gene>
<dbReference type="Pfam" id="PF13517">
    <property type="entry name" value="FG-GAP_3"/>
    <property type="match status" value="2"/>
</dbReference>
<dbReference type="SMART" id="SM00701">
    <property type="entry name" value="PGRP"/>
    <property type="match status" value="1"/>
</dbReference>
<name>A0A2P8E0Z9_9ACTN</name>
<dbReference type="Proteomes" id="UP000243528">
    <property type="component" value="Unassembled WGS sequence"/>
</dbReference>
<keyword evidence="2" id="KW-0732">Signal</keyword>
<evidence type="ECO:0000256" key="1">
    <source>
        <dbReference type="ARBA" id="ARBA00007553"/>
    </source>
</evidence>
<dbReference type="Gene3D" id="2.130.10.130">
    <property type="entry name" value="Integrin alpha, N-terminal"/>
    <property type="match status" value="2"/>
</dbReference>
<evidence type="ECO:0000259" key="4">
    <source>
        <dbReference type="SMART" id="SM00644"/>
    </source>
</evidence>
<feature type="region of interest" description="Disordered" evidence="3">
    <location>
        <begin position="101"/>
        <end position="147"/>
    </location>
</feature>
<proteinExistence type="inferred from homology"/>
<feature type="compositionally biased region" description="Low complexity" evidence="3">
    <location>
        <begin position="129"/>
        <end position="146"/>
    </location>
</feature>
<evidence type="ECO:0000259" key="5">
    <source>
        <dbReference type="SMART" id="SM00701"/>
    </source>
</evidence>
<dbReference type="InterPro" id="IPR028994">
    <property type="entry name" value="Integrin_alpha_N"/>
</dbReference>
<feature type="domain" description="Peptidoglycan recognition protein family" evidence="5">
    <location>
        <begin position="149"/>
        <end position="306"/>
    </location>
</feature>
<dbReference type="Gene3D" id="3.40.80.10">
    <property type="entry name" value="Peptidoglycan recognition protein-like"/>
    <property type="match status" value="1"/>
</dbReference>
<dbReference type="SUPFAM" id="SSF55846">
    <property type="entry name" value="N-acetylmuramoyl-L-alanine amidase-like"/>
    <property type="match status" value="1"/>
</dbReference>
<dbReference type="GO" id="GO:0008745">
    <property type="term" value="F:N-acetylmuramoyl-L-alanine amidase activity"/>
    <property type="evidence" value="ECO:0007669"/>
    <property type="project" value="InterPro"/>
</dbReference>
<dbReference type="InterPro" id="IPR036505">
    <property type="entry name" value="Amidase/PGRP_sf"/>
</dbReference>
<evidence type="ECO:0000256" key="2">
    <source>
        <dbReference type="ARBA" id="ARBA00022729"/>
    </source>
</evidence>
<evidence type="ECO:0000313" key="6">
    <source>
        <dbReference type="EMBL" id="PSL03119.1"/>
    </source>
</evidence>
<evidence type="ECO:0000313" key="7">
    <source>
        <dbReference type="Proteomes" id="UP000243528"/>
    </source>
</evidence>
<keyword evidence="7" id="KW-1185">Reference proteome</keyword>
<reference evidence="6 7" key="1">
    <citation type="submission" date="2018-03" db="EMBL/GenBank/DDBJ databases">
        <title>Genomic Encyclopedia of Archaeal and Bacterial Type Strains, Phase II (KMG-II): from individual species to whole genera.</title>
        <authorList>
            <person name="Goeker M."/>
        </authorList>
    </citation>
    <scope>NUCLEOTIDE SEQUENCE [LARGE SCALE GENOMIC DNA]</scope>
    <source>
        <strain evidence="6 7">DSM 45211</strain>
    </source>
</reference>
<dbReference type="EMBL" id="PYGE01000008">
    <property type="protein sequence ID" value="PSL03119.1"/>
    <property type="molecule type" value="Genomic_DNA"/>
</dbReference>
<organism evidence="6 7">
    <name type="scientific">Haloactinopolyspora alba</name>
    <dbReference type="NCBI Taxonomy" id="648780"/>
    <lineage>
        <taxon>Bacteria</taxon>
        <taxon>Bacillati</taxon>
        <taxon>Actinomycetota</taxon>
        <taxon>Actinomycetes</taxon>
        <taxon>Jiangellales</taxon>
        <taxon>Jiangellaceae</taxon>
        <taxon>Haloactinopolyspora</taxon>
    </lineage>
</organism>
<evidence type="ECO:0000256" key="3">
    <source>
        <dbReference type="SAM" id="MobiDB-lite"/>
    </source>
</evidence>
<dbReference type="InterPro" id="IPR002502">
    <property type="entry name" value="Amidase_domain"/>
</dbReference>
<dbReference type="Pfam" id="PF01510">
    <property type="entry name" value="Amidase_2"/>
    <property type="match status" value="1"/>
</dbReference>
<comment type="caution">
    <text evidence="6">The sequence shown here is derived from an EMBL/GenBank/DDBJ whole genome shotgun (WGS) entry which is preliminary data.</text>
</comment>
<dbReference type="PANTHER" id="PTHR11022">
    <property type="entry name" value="PEPTIDOGLYCAN RECOGNITION PROTEIN"/>
    <property type="match status" value="1"/>
</dbReference>
<feature type="region of interest" description="Disordered" evidence="3">
    <location>
        <begin position="41"/>
        <end position="86"/>
    </location>
</feature>
<comment type="similarity">
    <text evidence="1">Belongs to the N-acetylmuramoyl-L-alanine amidase 2 family.</text>
</comment>
<dbReference type="AlphaFoldDB" id="A0A2P8E0Z9"/>
<dbReference type="GO" id="GO:0008270">
    <property type="term" value="F:zinc ion binding"/>
    <property type="evidence" value="ECO:0007669"/>
    <property type="project" value="InterPro"/>
</dbReference>
<dbReference type="CDD" id="cd06583">
    <property type="entry name" value="PGRP"/>
    <property type="match status" value="1"/>
</dbReference>